<dbReference type="Pfam" id="PF07963">
    <property type="entry name" value="N_methyl"/>
    <property type="match status" value="1"/>
</dbReference>
<accession>A0A2I6S896</accession>
<evidence type="ECO:0000256" key="1">
    <source>
        <dbReference type="SAM" id="MobiDB-lite"/>
    </source>
</evidence>
<dbReference type="InterPro" id="IPR031982">
    <property type="entry name" value="PilE-like"/>
</dbReference>
<feature type="region of interest" description="Disordered" evidence="1">
    <location>
        <begin position="273"/>
        <end position="292"/>
    </location>
</feature>
<feature type="compositionally biased region" description="Basic residues" evidence="1">
    <location>
        <begin position="82"/>
        <end position="103"/>
    </location>
</feature>
<feature type="region of interest" description="Disordered" evidence="1">
    <location>
        <begin position="42"/>
        <end position="152"/>
    </location>
</feature>
<dbReference type="EMBL" id="CP025682">
    <property type="protein sequence ID" value="AUN95489.1"/>
    <property type="molecule type" value="Genomic_DNA"/>
</dbReference>
<evidence type="ECO:0000313" key="3">
    <source>
        <dbReference type="EMBL" id="AUN95489.1"/>
    </source>
</evidence>
<keyword evidence="4" id="KW-1185">Reference proteome</keyword>
<keyword evidence="2" id="KW-0812">Transmembrane</keyword>
<feature type="compositionally biased region" description="Basic residues" evidence="1">
    <location>
        <begin position="57"/>
        <end position="72"/>
    </location>
</feature>
<dbReference type="GO" id="GO:0043683">
    <property type="term" value="P:type IV pilus assembly"/>
    <property type="evidence" value="ECO:0007669"/>
    <property type="project" value="InterPro"/>
</dbReference>
<dbReference type="PROSITE" id="PS00409">
    <property type="entry name" value="PROKAR_NTER_METHYL"/>
    <property type="match status" value="1"/>
</dbReference>
<name>A0A2I6S896_9RHOO</name>
<dbReference type="NCBIfam" id="TIGR02532">
    <property type="entry name" value="IV_pilin_GFxxxE"/>
    <property type="match status" value="1"/>
</dbReference>
<sequence>MAARPPHRPCWWARTAPNTSSCPPPAACARYARTPAPTTLAARAGEKSSNDLEARHVQARHRNRRRSVRRQRSCANATARAYRTRRSTGPHSRRRWHGIHRIGRSADTRHAHRAGALGRARSRHGRGRDRARSHAGQPPRPDHVGGGASAMTRSARRRGGFSLIELMITVAILAIIVAIAWPTYTEQIRKSRRVEAQRALLELAHHLEREFSRSGSYANATLPFDRVPFDIPGPYYTIAFVGELQADSWTLVAQPVGVMRDDPCGSFYVTHTGRRAQGDAPSNPLDPECWSN</sequence>
<evidence type="ECO:0008006" key="5">
    <source>
        <dbReference type="Google" id="ProtNLM"/>
    </source>
</evidence>
<dbReference type="AlphaFoldDB" id="A0A2I6S896"/>
<dbReference type="InterPro" id="IPR045584">
    <property type="entry name" value="Pilin-like"/>
</dbReference>
<feature type="compositionally biased region" description="Basic residues" evidence="1">
    <location>
        <begin position="120"/>
        <end position="133"/>
    </location>
</feature>
<protein>
    <recommendedName>
        <fullName evidence="5">Prepilin-type N-terminal cleavage/methylation domain-containing protein</fullName>
    </recommendedName>
</protein>
<feature type="compositionally biased region" description="Basic and acidic residues" evidence="1">
    <location>
        <begin position="44"/>
        <end position="56"/>
    </location>
</feature>
<dbReference type="Proteomes" id="UP000242205">
    <property type="component" value="Chromosome"/>
</dbReference>
<dbReference type="KEGG" id="atw:C0099_11460"/>
<dbReference type="InterPro" id="IPR012902">
    <property type="entry name" value="N_methyl_site"/>
</dbReference>
<feature type="transmembrane region" description="Helical" evidence="2">
    <location>
        <begin position="161"/>
        <end position="184"/>
    </location>
</feature>
<gene>
    <name evidence="3" type="ORF">C0099_11460</name>
</gene>
<dbReference type="SUPFAM" id="SSF54523">
    <property type="entry name" value="Pili subunits"/>
    <property type="match status" value="1"/>
</dbReference>
<reference evidence="3 4" key="1">
    <citation type="submission" date="2018-01" db="EMBL/GenBank/DDBJ databases">
        <authorList>
            <person name="Fu G.-Y."/>
        </authorList>
    </citation>
    <scope>NUCLEOTIDE SEQUENCE [LARGE SCALE GENOMIC DNA]</scope>
    <source>
        <strain evidence="3 4">SY39</strain>
    </source>
</reference>
<proteinExistence type="predicted"/>
<dbReference type="Gene3D" id="3.30.700.10">
    <property type="entry name" value="Glycoprotein, Type 4 Pilin"/>
    <property type="match status" value="1"/>
</dbReference>
<organism evidence="3 4">
    <name type="scientific">Pseudazoarcus pumilus</name>
    <dbReference type="NCBI Taxonomy" id="2067960"/>
    <lineage>
        <taxon>Bacteria</taxon>
        <taxon>Pseudomonadati</taxon>
        <taxon>Pseudomonadota</taxon>
        <taxon>Betaproteobacteria</taxon>
        <taxon>Rhodocyclales</taxon>
        <taxon>Zoogloeaceae</taxon>
        <taxon>Pseudazoarcus</taxon>
    </lineage>
</organism>
<dbReference type="Pfam" id="PF16732">
    <property type="entry name" value="ComP_DUS"/>
    <property type="match status" value="1"/>
</dbReference>
<keyword evidence="2" id="KW-1133">Transmembrane helix</keyword>
<evidence type="ECO:0000256" key="2">
    <source>
        <dbReference type="SAM" id="Phobius"/>
    </source>
</evidence>
<dbReference type="OrthoDB" id="8592370at2"/>
<evidence type="ECO:0000313" key="4">
    <source>
        <dbReference type="Proteomes" id="UP000242205"/>
    </source>
</evidence>
<keyword evidence="2" id="KW-0472">Membrane</keyword>